<evidence type="ECO:0000256" key="12">
    <source>
        <dbReference type="RuleBase" id="RU003553"/>
    </source>
</evidence>
<evidence type="ECO:0000256" key="1">
    <source>
        <dbReference type="ARBA" id="ARBA00004370"/>
    </source>
</evidence>
<dbReference type="InterPro" id="IPR004100">
    <property type="entry name" value="ATPase_F1/V1/A1_a/bsu_N"/>
</dbReference>
<comment type="function">
    <text evidence="12">Produces ATP from ADP in the presence of a proton gradient across the membrane.</text>
</comment>
<dbReference type="Pfam" id="PF00006">
    <property type="entry name" value="ATP-synt_ab"/>
    <property type="match status" value="1"/>
</dbReference>
<accession>A0A8X6X3I8</accession>
<dbReference type="InterPro" id="IPR005722">
    <property type="entry name" value="ATP_synth_F1_bsu"/>
</dbReference>
<evidence type="ECO:0000256" key="10">
    <source>
        <dbReference type="ARBA" id="ARBA00023196"/>
    </source>
</evidence>
<gene>
    <name evidence="14" type="primary">ATP5F1B</name>
    <name evidence="14" type="ORF">TNIN_103641</name>
</gene>
<dbReference type="Pfam" id="PF02874">
    <property type="entry name" value="ATP-synt_ab_N"/>
    <property type="match status" value="1"/>
</dbReference>
<keyword evidence="3" id="KW-0813">Transport</keyword>
<evidence type="ECO:0000313" key="14">
    <source>
        <dbReference type="EMBL" id="GFY45381.1"/>
    </source>
</evidence>
<comment type="catalytic activity">
    <reaction evidence="12">
        <text>ATP + H2O + 4 H(+)(in) = ADP + phosphate + 5 H(+)(out)</text>
        <dbReference type="Rhea" id="RHEA:57720"/>
        <dbReference type="ChEBI" id="CHEBI:15377"/>
        <dbReference type="ChEBI" id="CHEBI:15378"/>
        <dbReference type="ChEBI" id="CHEBI:30616"/>
        <dbReference type="ChEBI" id="CHEBI:43474"/>
        <dbReference type="ChEBI" id="CHEBI:456216"/>
        <dbReference type="EC" id="7.1.2.2"/>
    </reaction>
</comment>
<comment type="subunit">
    <text evidence="12">F-type ATPases have 2 components, CF(1) - the catalytic core - and CF(0) - the membrane proton channel. CF(1) and CF(0) have multiple subunits.</text>
</comment>
<keyword evidence="4 12" id="KW-0547">Nucleotide-binding</keyword>
<evidence type="ECO:0000256" key="2">
    <source>
        <dbReference type="ARBA" id="ARBA00008936"/>
    </source>
</evidence>
<dbReference type="InterPro" id="IPR003593">
    <property type="entry name" value="AAA+_ATPase"/>
</dbReference>
<reference evidence="14" key="1">
    <citation type="submission" date="2020-08" db="EMBL/GenBank/DDBJ databases">
        <title>Multicomponent nature underlies the extraordinary mechanical properties of spider dragline silk.</title>
        <authorList>
            <person name="Kono N."/>
            <person name="Nakamura H."/>
            <person name="Mori M."/>
            <person name="Yoshida Y."/>
            <person name="Ohtoshi R."/>
            <person name="Malay A.D."/>
            <person name="Moran D.A.P."/>
            <person name="Tomita M."/>
            <person name="Numata K."/>
            <person name="Arakawa K."/>
        </authorList>
    </citation>
    <scope>NUCLEOTIDE SEQUENCE</scope>
</reference>
<dbReference type="OrthoDB" id="14523at2759"/>
<organism evidence="14 15">
    <name type="scientific">Trichonephila inaurata madagascariensis</name>
    <dbReference type="NCBI Taxonomy" id="2747483"/>
    <lineage>
        <taxon>Eukaryota</taxon>
        <taxon>Metazoa</taxon>
        <taxon>Ecdysozoa</taxon>
        <taxon>Arthropoda</taxon>
        <taxon>Chelicerata</taxon>
        <taxon>Arachnida</taxon>
        <taxon>Araneae</taxon>
        <taxon>Araneomorphae</taxon>
        <taxon>Entelegynae</taxon>
        <taxon>Araneoidea</taxon>
        <taxon>Nephilidae</taxon>
        <taxon>Trichonephila</taxon>
        <taxon>Trichonephila inaurata</taxon>
    </lineage>
</organism>
<evidence type="ECO:0000256" key="6">
    <source>
        <dbReference type="ARBA" id="ARBA00022840"/>
    </source>
</evidence>
<dbReference type="GO" id="GO:0042776">
    <property type="term" value="P:proton motive force-driven mitochondrial ATP synthesis"/>
    <property type="evidence" value="ECO:0007669"/>
    <property type="project" value="TreeGrafter"/>
</dbReference>
<dbReference type="SUPFAM" id="SSF52540">
    <property type="entry name" value="P-loop containing nucleoside triphosphate hydrolases"/>
    <property type="match status" value="1"/>
</dbReference>
<dbReference type="HAMAP" id="MF_01347">
    <property type="entry name" value="ATP_synth_beta_bact"/>
    <property type="match status" value="1"/>
</dbReference>
<dbReference type="GO" id="GO:0045259">
    <property type="term" value="C:proton-transporting ATP synthase complex"/>
    <property type="evidence" value="ECO:0007669"/>
    <property type="project" value="UniProtKB-KW"/>
</dbReference>
<dbReference type="AlphaFoldDB" id="A0A8X6X3I8"/>
<dbReference type="EMBL" id="BMAV01004825">
    <property type="protein sequence ID" value="GFY45381.1"/>
    <property type="molecule type" value="Genomic_DNA"/>
</dbReference>
<dbReference type="InterPro" id="IPR024034">
    <property type="entry name" value="ATPase_F1/V1_b/a_C"/>
</dbReference>
<dbReference type="EC" id="7.1.2.2" evidence="12"/>
<dbReference type="PANTHER" id="PTHR15184">
    <property type="entry name" value="ATP SYNTHASE"/>
    <property type="match status" value="1"/>
</dbReference>
<dbReference type="InterPro" id="IPR036121">
    <property type="entry name" value="ATPase_F1/V1/A1_a/bsu_N_sf"/>
</dbReference>
<evidence type="ECO:0000256" key="7">
    <source>
        <dbReference type="ARBA" id="ARBA00022967"/>
    </source>
</evidence>
<keyword evidence="9" id="KW-0472">Membrane</keyword>
<feature type="domain" description="AAA+ ATPase" evidence="13">
    <location>
        <begin position="192"/>
        <end position="376"/>
    </location>
</feature>
<name>A0A8X6X3I8_9ARAC</name>
<dbReference type="Pfam" id="PF22919">
    <property type="entry name" value="ATP-synt_VA_C"/>
    <property type="match status" value="1"/>
</dbReference>
<dbReference type="Proteomes" id="UP000886998">
    <property type="component" value="Unassembled WGS sequence"/>
</dbReference>
<protein>
    <recommendedName>
        <fullName evidence="12">ATP synthase subunit beta</fullName>
        <ecNumber evidence="12">7.1.2.2</ecNumber>
    </recommendedName>
</protein>
<dbReference type="InterPro" id="IPR020003">
    <property type="entry name" value="ATPase_a/bsu_AS"/>
</dbReference>
<dbReference type="PROSITE" id="PS00152">
    <property type="entry name" value="ATPASE_ALPHA_BETA"/>
    <property type="match status" value="1"/>
</dbReference>
<dbReference type="FunFam" id="3.40.50.300:FF:000026">
    <property type="entry name" value="ATP synthase subunit beta"/>
    <property type="match status" value="1"/>
</dbReference>
<dbReference type="FunFam" id="1.10.1140.10:FF:000001">
    <property type="entry name" value="ATP synthase subunit beta"/>
    <property type="match status" value="1"/>
</dbReference>
<dbReference type="GO" id="GO:0046933">
    <property type="term" value="F:proton-transporting ATP synthase activity, rotational mechanism"/>
    <property type="evidence" value="ECO:0007669"/>
    <property type="project" value="InterPro"/>
</dbReference>
<keyword evidence="7" id="KW-1278">Translocase</keyword>
<dbReference type="CDD" id="cd18115">
    <property type="entry name" value="ATP-synt_F1_beta_N"/>
    <property type="match status" value="1"/>
</dbReference>
<dbReference type="Gene3D" id="3.40.50.300">
    <property type="entry name" value="P-loop containing nucleotide triphosphate hydrolases"/>
    <property type="match status" value="1"/>
</dbReference>
<dbReference type="InterPro" id="IPR055190">
    <property type="entry name" value="ATP-synt_VA_C"/>
</dbReference>
<comment type="caution">
    <text evidence="14">The sequence shown here is derived from an EMBL/GenBank/DDBJ whole genome shotgun (WGS) entry which is preliminary data.</text>
</comment>
<dbReference type="GO" id="GO:0005524">
    <property type="term" value="F:ATP binding"/>
    <property type="evidence" value="ECO:0007669"/>
    <property type="project" value="UniProtKB-KW"/>
</dbReference>
<keyword evidence="5" id="KW-0375">Hydrogen ion transport</keyword>
<evidence type="ECO:0000256" key="8">
    <source>
        <dbReference type="ARBA" id="ARBA00023065"/>
    </source>
</evidence>
<evidence type="ECO:0000256" key="4">
    <source>
        <dbReference type="ARBA" id="ARBA00022741"/>
    </source>
</evidence>
<keyword evidence="15" id="KW-1185">Reference proteome</keyword>
<keyword evidence="8" id="KW-0406">Ion transport</keyword>
<keyword evidence="10 12" id="KW-0139">CF(1)</keyword>
<dbReference type="CDD" id="cd18110">
    <property type="entry name" value="ATP-synt_F1_beta_C"/>
    <property type="match status" value="1"/>
</dbReference>
<dbReference type="PIRSF" id="PIRSF039072">
    <property type="entry name" value="ATPase_subunit_beta"/>
    <property type="match status" value="1"/>
</dbReference>
<proteinExistence type="inferred from homology"/>
<comment type="similarity">
    <text evidence="2">Belongs to the ATPase alpha/beta chains family.</text>
</comment>
<dbReference type="FunFam" id="2.40.10.170:FF:000004">
    <property type="entry name" value="ATP synthase subunit beta"/>
    <property type="match status" value="1"/>
</dbReference>
<dbReference type="Gene3D" id="1.10.1140.10">
    <property type="entry name" value="Bovine Mitochondrial F1-atpase, Atp Synthase Beta Chain, Chain D, domain 3"/>
    <property type="match status" value="1"/>
</dbReference>
<keyword evidence="6 12" id="KW-0067">ATP-binding</keyword>
<evidence type="ECO:0000259" key="13">
    <source>
        <dbReference type="SMART" id="SM00382"/>
    </source>
</evidence>
<dbReference type="SUPFAM" id="SSF50615">
    <property type="entry name" value="N-terminal domain of alpha and beta subunits of F1 ATP synthase"/>
    <property type="match status" value="1"/>
</dbReference>
<dbReference type="NCBIfam" id="TIGR01039">
    <property type="entry name" value="atpD"/>
    <property type="match status" value="1"/>
</dbReference>
<dbReference type="CDD" id="cd01133">
    <property type="entry name" value="F1-ATPase_beta_CD"/>
    <property type="match status" value="1"/>
</dbReference>
<dbReference type="SMART" id="SM00382">
    <property type="entry name" value="AAA"/>
    <property type="match status" value="1"/>
</dbReference>
<dbReference type="SUPFAM" id="SSF47917">
    <property type="entry name" value="C-terminal domain of alpha and beta subunits of F1 ATP synthase"/>
    <property type="match status" value="1"/>
</dbReference>
<evidence type="ECO:0000256" key="9">
    <source>
        <dbReference type="ARBA" id="ARBA00023136"/>
    </source>
</evidence>
<dbReference type="InterPro" id="IPR027417">
    <property type="entry name" value="P-loop_NTPase"/>
</dbReference>
<comment type="subcellular location">
    <subcellularLocation>
        <location evidence="1">Membrane</location>
    </subcellularLocation>
</comment>
<evidence type="ECO:0000256" key="11">
    <source>
        <dbReference type="ARBA" id="ARBA00023310"/>
    </source>
</evidence>
<dbReference type="InterPro" id="IPR050053">
    <property type="entry name" value="ATPase_alpha/beta_chains"/>
</dbReference>
<dbReference type="Gene3D" id="2.40.10.170">
    <property type="match status" value="1"/>
</dbReference>
<evidence type="ECO:0000256" key="5">
    <source>
        <dbReference type="ARBA" id="ARBA00022781"/>
    </source>
</evidence>
<dbReference type="GO" id="GO:0005739">
    <property type="term" value="C:mitochondrion"/>
    <property type="evidence" value="ECO:0007669"/>
    <property type="project" value="GOC"/>
</dbReference>
<keyword evidence="11 12" id="KW-0066">ATP synthesis</keyword>
<dbReference type="PANTHER" id="PTHR15184:SF71">
    <property type="entry name" value="ATP SYNTHASE SUBUNIT BETA, MITOCHONDRIAL"/>
    <property type="match status" value="1"/>
</dbReference>
<dbReference type="InterPro" id="IPR000194">
    <property type="entry name" value="ATPase_F1/V1/A1_a/bsu_nucl-bd"/>
</dbReference>
<evidence type="ECO:0000313" key="15">
    <source>
        <dbReference type="Proteomes" id="UP000886998"/>
    </source>
</evidence>
<sequence>MLRAFSRASTSLLKVAKPSVSITKIAGQGNKFLPCIWSTSNQNYASAATAAQAKGKIVAVIGAVVDVQFDDKLPPILNALEVEGRKPRLILEVAQHLGENTVRTIAMDGTEGLVRGNVVIDTNAPITIPVGPETLGRIINVIGEPIDERGPVVTDKFAGIHQEAPEFVEMSVEQEILVTGIKVVDLLAPYSKGGKIGLFGGAGVGKTVLIMELINNIAKAHGGYSVFAGVGERTREGNDLYHEMIEGGVISLKDKTSKVSLVYGQMNEPPGARARVALTGLTVAEYFRDEEGQDVLLFIDNIFRFTQAGSEVSALLGRIPSAVGYQPTLATDMGTMQERITTTKKGSITSVQAIYVPADDLTDPAPATTFAHLDATTVLSRGIAELGIYPAVDPLDSTSRIMDPNIVGHEHYDAARGVQKILQDYKSLQDIIAILGMDELSEEDKLTVSRARKIQRFLSQPFQVAEVFTGQAGKFVPLADTIKGFKAILNGEMDHLPEVAFYMVGPLEEVMQKAEKLAEESEK</sequence>
<evidence type="ECO:0000256" key="3">
    <source>
        <dbReference type="ARBA" id="ARBA00022448"/>
    </source>
</evidence>